<dbReference type="Gene3D" id="2.30.130.40">
    <property type="entry name" value="LON domain-like"/>
    <property type="match status" value="1"/>
</dbReference>
<proteinExistence type="evidence at transcript level"/>
<comment type="subcellular location">
    <subcellularLocation>
        <location evidence="1 10 11">Cytoplasm</location>
    </subcellularLocation>
</comment>
<dbReference type="PANTHER" id="PTHR10046">
    <property type="entry name" value="ATP DEPENDENT LON PROTEASE FAMILY MEMBER"/>
    <property type="match status" value="1"/>
</dbReference>
<dbReference type="InterPro" id="IPR027065">
    <property type="entry name" value="Lon_Prtase"/>
</dbReference>
<dbReference type="InterPro" id="IPR004815">
    <property type="entry name" value="Lon_bac/euk-typ"/>
</dbReference>
<dbReference type="InterPro" id="IPR003111">
    <property type="entry name" value="Lon_prtase_N"/>
</dbReference>
<dbReference type="GO" id="GO:0004252">
    <property type="term" value="F:serine-type endopeptidase activity"/>
    <property type="evidence" value="ECO:0007669"/>
    <property type="project" value="UniProtKB-UniRule"/>
</dbReference>
<evidence type="ECO:0000256" key="15">
    <source>
        <dbReference type="RuleBase" id="RU000591"/>
    </source>
</evidence>
<dbReference type="Proteomes" id="UP000480350">
    <property type="component" value="Unassembled WGS sequence"/>
</dbReference>
<evidence type="ECO:0000256" key="7">
    <source>
        <dbReference type="ARBA" id="ARBA00022840"/>
    </source>
</evidence>
<sequence length="803" mass="88800">MTEPFDTSFPVLPLRDIVVFPHMIVPLFVGREKSVRALEEVMQDDKQILLSSQIDPAVDDPTEDGIFRIGVLANVLQLLKLPDGTVKVLVEGRGRVEITEFIQNDRFFEANAKPLEEDMGDEAAVTALVRSVAEEFERYAKVRKNVPEEALAQVSESREPAKLADLVSGHLGVEVDQKQKLLETLSVAERLEAVYGLMQGEMSVLQVEKKIKTRVKSQMERTQREYYLNEQMKAIQKELGEGEDGSNEIAELEEKIANTKFSKEAREKAEGELKKLKSMSPMSAEATVVRNYLDWMLSIPWGTKSRVKKDLGRAESVLDADHYGLEKVKERIVEYLAVQQRSKKLKGPIMCLVGPPGVGKTSLGKSVAKATGREFIRISLGGVRDESEIRGHRRTYIGSMPGKIIQALKKAKTTNPLILLDEIDKMGQDFRGDPASAMLEVLDPEQNATFVDHYLEVEYDLSNVMFLTTANSYNMPGPLLDRMEIIPLAGYTEDEKREIAKQHLISKQIKNHGLKAKEFELTDAALTEMIRTYTREAGVRNLEREIAKLARKAVTKIVRKDTDRVVITPENLEEFLGVKKYRYGLAEREDQIGVVTGLAWTSVGGDLLSIEALRLPGKGRMKTTGKLGDVMKESIDAASSYVRSIAPTIGVKPPKFDTMDIHVHVPEGATPKDGPSAGLAMVTSIVSVLTQIPVRKDIAMTGEVTLRGNALAIGGLKEKLLAALRGGIKTVLIPEENEKDLSEIPDNVKEGLEIIPVTHVSEVLKHALVRTPEPIEWDEAAEEAAAAQRAAEQKGPGAGAVTH</sequence>
<dbReference type="PRINTS" id="PR00830">
    <property type="entry name" value="ENDOLAPTASE"/>
</dbReference>
<dbReference type="PROSITE" id="PS51787">
    <property type="entry name" value="LON_N"/>
    <property type="match status" value="1"/>
</dbReference>
<dbReference type="Pfam" id="PF00004">
    <property type="entry name" value="AAA"/>
    <property type="match status" value="1"/>
</dbReference>
<dbReference type="Gene3D" id="1.10.8.60">
    <property type="match status" value="1"/>
</dbReference>
<dbReference type="Gene3D" id="3.30.230.10">
    <property type="match status" value="1"/>
</dbReference>
<dbReference type="InterPro" id="IPR003593">
    <property type="entry name" value="AAA+_ATPase"/>
</dbReference>
<feature type="active site" evidence="10 12">
    <location>
        <position position="719"/>
    </location>
</feature>
<evidence type="ECO:0000256" key="12">
    <source>
        <dbReference type="PIRSR" id="PIRSR001174-1"/>
    </source>
</evidence>
<accession>A0A7C9MQ38</accession>
<protein>
    <recommendedName>
        <fullName evidence="10 11">Lon protease</fullName>
        <ecNumber evidence="10 11">3.4.21.53</ecNumber>
    </recommendedName>
    <alternativeName>
        <fullName evidence="10">ATP-dependent protease La</fullName>
    </alternativeName>
</protein>
<dbReference type="HAMAP" id="MF_01973">
    <property type="entry name" value="lon_bact"/>
    <property type="match status" value="1"/>
</dbReference>
<comment type="subunit">
    <text evidence="10 11">Homohexamer. Organized in a ring with a central cavity.</text>
</comment>
<dbReference type="GO" id="GO:0043565">
    <property type="term" value="F:sequence-specific DNA binding"/>
    <property type="evidence" value="ECO:0007669"/>
    <property type="project" value="UniProtKB-UniRule"/>
</dbReference>
<dbReference type="InterPro" id="IPR054594">
    <property type="entry name" value="Lon_lid"/>
</dbReference>
<dbReference type="GO" id="GO:0005524">
    <property type="term" value="F:ATP binding"/>
    <property type="evidence" value="ECO:0007669"/>
    <property type="project" value="UniProtKB-UniRule"/>
</dbReference>
<evidence type="ECO:0000256" key="9">
    <source>
        <dbReference type="ARBA" id="ARBA00050665"/>
    </source>
</evidence>
<dbReference type="InterPro" id="IPR020568">
    <property type="entry name" value="Ribosomal_Su5_D2-typ_SF"/>
</dbReference>
<dbReference type="GO" id="GO:0034605">
    <property type="term" value="P:cellular response to heat"/>
    <property type="evidence" value="ECO:0007669"/>
    <property type="project" value="UniProtKB-UniRule"/>
</dbReference>
<dbReference type="InterPro" id="IPR046336">
    <property type="entry name" value="Lon_prtase_N_sf"/>
</dbReference>
<keyword evidence="3 10" id="KW-0645">Protease</keyword>
<dbReference type="AlphaFoldDB" id="A0A7C9MQ38"/>
<dbReference type="EMBL" id="WUPT01000001">
    <property type="protein sequence ID" value="MXQ07037.1"/>
    <property type="molecule type" value="Genomic_DNA"/>
</dbReference>
<dbReference type="NCBIfam" id="NF008053">
    <property type="entry name" value="PRK10787.1"/>
    <property type="match status" value="1"/>
</dbReference>
<evidence type="ECO:0000256" key="10">
    <source>
        <dbReference type="HAMAP-Rule" id="MF_01973"/>
    </source>
</evidence>
<comment type="induction">
    <text evidence="10">By heat shock.</text>
</comment>
<evidence type="ECO:0000256" key="4">
    <source>
        <dbReference type="ARBA" id="ARBA00022741"/>
    </source>
</evidence>
<dbReference type="InterPro" id="IPR014721">
    <property type="entry name" value="Ribsml_uS5_D2-typ_fold_subgr"/>
</dbReference>
<dbReference type="Pfam" id="PF05362">
    <property type="entry name" value="Lon_C"/>
    <property type="match status" value="1"/>
</dbReference>
<dbReference type="NCBIfam" id="TIGR00763">
    <property type="entry name" value="lon"/>
    <property type="match status" value="1"/>
</dbReference>
<evidence type="ECO:0000256" key="2">
    <source>
        <dbReference type="ARBA" id="ARBA00022490"/>
    </source>
</evidence>
<dbReference type="SMART" id="SM00464">
    <property type="entry name" value="LON"/>
    <property type="match status" value="1"/>
</dbReference>
<dbReference type="InterPro" id="IPR015947">
    <property type="entry name" value="PUA-like_sf"/>
</dbReference>
<dbReference type="Gene3D" id="3.40.50.300">
    <property type="entry name" value="P-loop containing nucleotide triphosphate hydrolases"/>
    <property type="match status" value="1"/>
</dbReference>
<evidence type="ECO:0000256" key="8">
    <source>
        <dbReference type="ARBA" id="ARBA00023016"/>
    </source>
</evidence>
<dbReference type="SUPFAM" id="SSF88697">
    <property type="entry name" value="PUA domain-like"/>
    <property type="match status" value="1"/>
</dbReference>
<evidence type="ECO:0000313" key="19">
    <source>
        <dbReference type="EMBL" id="MXQ07037.1"/>
    </source>
</evidence>
<dbReference type="Gene3D" id="1.20.5.5270">
    <property type="match status" value="1"/>
</dbReference>
<dbReference type="InterPro" id="IPR027543">
    <property type="entry name" value="Lon_bac"/>
</dbReference>
<comment type="similarity">
    <text evidence="10 11 14 15">Belongs to the peptidase S16 family.</text>
</comment>
<evidence type="ECO:0000256" key="1">
    <source>
        <dbReference type="ARBA" id="ARBA00004496"/>
    </source>
</evidence>
<dbReference type="PROSITE" id="PS01046">
    <property type="entry name" value="LON_SER"/>
    <property type="match status" value="1"/>
</dbReference>
<dbReference type="GO" id="GO:0006515">
    <property type="term" value="P:protein quality control for misfolded or incompletely synthesized proteins"/>
    <property type="evidence" value="ECO:0007669"/>
    <property type="project" value="UniProtKB-UniRule"/>
</dbReference>
<keyword evidence="6 10" id="KW-0720">Serine protease</keyword>
<comment type="function">
    <text evidence="10">ATP-dependent serine protease that mediates the selective degradation of mutant and abnormal proteins as well as certain short-lived regulatory proteins. Required for cellular homeostasis and for survival from DNA damage and developmental changes induced by stress. Degrades polypeptides processively to yield small peptide fragments that are 5 to 10 amino acids long. Binds to DNA in a double-stranded, site-specific manner.</text>
</comment>
<dbReference type="SUPFAM" id="SSF54211">
    <property type="entry name" value="Ribosomal protein S5 domain 2-like"/>
    <property type="match status" value="1"/>
</dbReference>
<feature type="binding site" evidence="10 13">
    <location>
        <begin position="354"/>
        <end position="361"/>
    </location>
    <ligand>
        <name>ATP</name>
        <dbReference type="ChEBI" id="CHEBI:30616"/>
    </ligand>
</feature>
<evidence type="ECO:0000256" key="16">
    <source>
        <dbReference type="SAM" id="MobiDB-lite"/>
    </source>
</evidence>
<dbReference type="PIRSF" id="PIRSF001174">
    <property type="entry name" value="Lon_proteas"/>
    <property type="match status" value="1"/>
</dbReference>
<evidence type="ECO:0000259" key="17">
    <source>
        <dbReference type="PROSITE" id="PS51786"/>
    </source>
</evidence>
<evidence type="ECO:0000313" key="20">
    <source>
        <dbReference type="Proteomes" id="UP000480350"/>
    </source>
</evidence>
<dbReference type="GO" id="GO:0005737">
    <property type="term" value="C:cytoplasm"/>
    <property type="evidence" value="ECO:0007669"/>
    <property type="project" value="UniProtKB-SubCell"/>
</dbReference>
<dbReference type="InterPro" id="IPR003959">
    <property type="entry name" value="ATPase_AAA_core"/>
</dbReference>
<keyword evidence="4 10" id="KW-0547">Nucleotide-binding</keyword>
<evidence type="ECO:0000256" key="11">
    <source>
        <dbReference type="PIRNR" id="PIRNR001174"/>
    </source>
</evidence>
<keyword evidence="5 10" id="KW-0378">Hydrolase</keyword>
<gene>
    <name evidence="10" type="primary">lon</name>
    <name evidence="19" type="ORF">GQ651_04165</name>
</gene>
<keyword evidence="20" id="KW-1185">Reference proteome</keyword>
<evidence type="ECO:0000256" key="5">
    <source>
        <dbReference type="ARBA" id="ARBA00022801"/>
    </source>
</evidence>
<dbReference type="Pfam" id="PF02190">
    <property type="entry name" value="LON_substr_bdg"/>
    <property type="match status" value="1"/>
</dbReference>
<dbReference type="SMART" id="SM00382">
    <property type="entry name" value="AAA"/>
    <property type="match status" value="1"/>
</dbReference>
<reference evidence="19 20" key="2">
    <citation type="submission" date="2020-03" db="EMBL/GenBank/DDBJ databases">
        <title>Kangsaoukella pontilimi gen. nov., sp. nov., a new member of the family Rhodobacteraceae isolated from a tidal mudflat.</title>
        <authorList>
            <person name="Kim I.S."/>
        </authorList>
    </citation>
    <scope>NUCLEOTIDE SEQUENCE [LARGE SCALE GENOMIC DNA]</scope>
    <source>
        <strain evidence="19 20">GH1-50</strain>
    </source>
</reference>
<evidence type="ECO:0000256" key="14">
    <source>
        <dbReference type="PROSITE-ProRule" id="PRU01122"/>
    </source>
</evidence>
<comment type="caution">
    <text evidence="19">The sequence shown here is derived from an EMBL/GenBank/DDBJ whole genome shotgun (WGS) entry which is preliminary data.</text>
</comment>
<evidence type="ECO:0000256" key="13">
    <source>
        <dbReference type="PIRSR" id="PIRSR001174-2"/>
    </source>
</evidence>
<reference evidence="19 20" key="1">
    <citation type="submission" date="2019-12" db="EMBL/GenBank/DDBJ databases">
        <authorList>
            <person name="Lee S.D."/>
        </authorList>
    </citation>
    <scope>NUCLEOTIDE SEQUENCE [LARGE SCALE GENOMIC DNA]</scope>
    <source>
        <strain evidence="19 20">GH1-50</strain>
    </source>
</reference>
<dbReference type="GO" id="GO:0016887">
    <property type="term" value="F:ATP hydrolysis activity"/>
    <property type="evidence" value="ECO:0007669"/>
    <property type="project" value="UniProtKB-UniRule"/>
</dbReference>
<keyword evidence="2 10" id="KW-0963">Cytoplasm</keyword>
<dbReference type="InterPro" id="IPR008268">
    <property type="entry name" value="Peptidase_S16_AS"/>
</dbReference>
<dbReference type="SUPFAM" id="SSF52540">
    <property type="entry name" value="P-loop containing nucleoside triphosphate hydrolases"/>
    <property type="match status" value="1"/>
</dbReference>
<dbReference type="CDD" id="cd19500">
    <property type="entry name" value="RecA-like_Lon"/>
    <property type="match status" value="1"/>
</dbReference>
<feature type="domain" description="Lon proteolytic" evidence="17">
    <location>
        <begin position="589"/>
        <end position="770"/>
    </location>
</feature>
<evidence type="ECO:0000256" key="6">
    <source>
        <dbReference type="ARBA" id="ARBA00022825"/>
    </source>
</evidence>
<evidence type="ECO:0000259" key="18">
    <source>
        <dbReference type="PROSITE" id="PS51787"/>
    </source>
</evidence>
<keyword evidence="8 10" id="KW-0346">Stress response</keyword>
<dbReference type="InterPro" id="IPR008269">
    <property type="entry name" value="Lon_proteolytic"/>
</dbReference>
<name>A0A7C9MQ38_9RHOB</name>
<dbReference type="PROSITE" id="PS51786">
    <property type="entry name" value="LON_PROTEOLYTIC"/>
    <property type="match status" value="1"/>
</dbReference>
<dbReference type="RefSeq" id="WP_160762940.1">
    <property type="nucleotide sequence ID" value="NZ_WUPT01000001.1"/>
</dbReference>
<comment type="catalytic activity">
    <reaction evidence="9 10 11 14">
        <text>Hydrolysis of proteins in presence of ATP.</text>
        <dbReference type="EC" id="3.4.21.53"/>
    </reaction>
</comment>
<dbReference type="Pfam" id="PF22667">
    <property type="entry name" value="Lon_lid"/>
    <property type="match status" value="1"/>
</dbReference>
<dbReference type="FunFam" id="3.40.50.300:FF:000021">
    <property type="entry name" value="Lon protease homolog"/>
    <property type="match status" value="1"/>
</dbReference>
<dbReference type="GO" id="GO:0004176">
    <property type="term" value="F:ATP-dependent peptidase activity"/>
    <property type="evidence" value="ECO:0007669"/>
    <property type="project" value="UniProtKB-UniRule"/>
</dbReference>
<organism evidence="19 20">
    <name type="scientific">Kangsaoukella pontilimi</name>
    <dbReference type="NCBI Taxonomy" id="2691042"/>
    <lineage>
        <taxon>Bacteria</taxon>
        <taxon>Pseudomonadati</taxon>
        <taxon>Pseudomonadota</taxon>
        <taxon>Alphaproteobacteria</taxon>
        <taxon>Rhodobacterales</taxon>
        <taxon>Paracoccaceae</taxon>
        <taxon>Kangsaoukella</taxon>
    </lineage>
</organism>
<keyword evidence="7 10" id="KW-0067">ATP-binding</keyword>
<evidence type="ECO:0000256" key="3">
    <source>
        <dbReference type="ARBA" id="ARBA00022670"/>
    </source>
</evidence>
<feature type="domain" description="Lon N-terminal" evidence="18">
    <location>
        <begin position="9"/>
        <end position="202"/>
    </location>
</feature>
<dbReference type="EC" id="3.4.21.53" evidence="10 11"/>
<feature type="active site" evidence="10 12">
    <location>
        <position position="676"/>
    </location>
</feature>
<dbReference type="Gene3D" id="1.20.58.1480">
    <property type="match status" value="1"/>
</dbReference>
<dbReference type="FunFam" id="1.20.5.5270:FF:000002">
    <property type="entry name" value="Lon protease homolog"/>
    <property type="match status" value="1"/>
</dbReference>
<feature type="region of interest" description="Disordered" evidence="16">
    <location>
        <begin position="784"/>
        <end position="803"/>
    </location>
</feature>
<dbReference type="InterPro" id="IPR027417">
    <property type="entry name" value="P-loop_NTPase"/>
</dbReference>